<evidence type="ECO:0000313" key="2">
    <source>
        <dbReference type="EMBL" id="MES5148672.1"/>
    </source>
</evidence>
<reference evidence="4 7" key="3">
    <citation type="submission" date="2019-01" db="EMBL/GenBank/DDBJ databases">
        <title>The genome sequence of Lactobacillus crispatus L49.</title>
        <authorList>
            <person name="Zhong J."/>
            <person name="Zhang J."/>
        </authorList>
    </citation>
    <scope>NUCLEOTIDE SEQUENCE [LARGE SCALE GENOMIC DNA]</scope>
    <source>
        <strain evidence="4 7">L49</strain>
    </source>
</reference>
<evidence type="ECO:0000313" key="7">
    <source>
        <dbReference type="Proteomes" id="UP000289808"/>
    </source>
</evidence>
<dbReference type="EMBL" id="SCLX01000019">
    <property type="protein sequence ID" value="RXF57986.1"/>
    <property type="molecule type" value="Genomic_DNA"/>
</dbReference>
<dbReference type="Proteomes" id="UP001434419">
    <property type="component" value="Unassembled WGS sequence"/>
</dbReference>
<reference evidence="5 8" key="2">
    <citation type="submission" date="2017-06" db="EMBL/GenBank/DDBJ databases">
        <authorList>
            <person name="Swanenburg J."/>
            <person name="Kort R."/>
        </authorList>
    </citation>
    <scope>NUCLEOTIDE SEQUENCE [LARGE SCALE GENOMIC DNA]</scope>
    <source>
        <strain evidence="5 8">RL05</strain>
    </source>
</reference>
<dbReference type="RefSeq" id="WP_005719829.1">
    <property type="nucleotide sequence ID" value="NZ_CAZZQD010000001.1"/>
</dbReference>
<dbReference type="Proteomes" id="UP001253287">
    <property type="component" value="Unassembled WGS sequence"/>
</dbReference>
<reference evidence="3 6" key="1">
    <citation type="submission" date="2016-05" db="EMBL/GenBank/DDBJ databases">
        <authorList>
            <person name="Johnson T.J."/>
            <person name="Youmans B.P."/>
            <person name="Case K.A."/>
        </authorList>
    </citation>
    <scope>NUCLEOTIDE SEQUENCE [LARGE SCALE GENOMIC DNA]</scope>
    <source>
        <strain evidence="3 6">UMNLC6</strain>
    </source>
</reference>
<dbReference type="InterPro" id="IPR004386">
    <property type="entry name" value="Toxin_YafQ-like"/>
</dbReference>
<dbReference type="AlphaFoldDB" id="A0A135ZGN4"/>
<dbReference type="STRING" id="47770.GCA_001567095_01451"/>
<evidence type="ECO:0000313" key="10">
    <source>
        <dbReference type="Proteomes" id="UP001434419"/>
    </source>
</evidence>
<dbReference type="Proteomes" id="UP000198437">
    <property type="component" value="Unassembled WGS sequence"/>
</dbReference>
<dbReference type="EMBL" id="JBETVU010000012">
    <property type="protein sequence ID" value="MES5148672.1"/>
    <property type="molecule type" value="Genomic_DNA"/>
</dbReference>
<organism evidence="1 9">
    <name type="scientific">Lactobacillus crispatus</name>
    <dbReference type="NCBI Taxonomy" id="47770"/>
    <lineage>
        <taxon>Bacteria</taxon>
        <taxon>Bacillati</taxon>
        <taxon>Bacillota</taxon>
        <taxon>Bacilli</taxon>
        <taxon>Lactobacillales</taxon>
        <taxon>Lactobacillaceae</taxon>
        <taxon>Lactobacillus</taxon>
    </lineage>
</organism>
<accession>A0A135ZGN4</accession>
<evidence type="ECO:0000313" key="6">
    <source>
        <dbReference type="Proteomes" id="UP000198437"/>
    </source>
</evidence>
<dbReference type="EMBL" id="LYQW01000018">
    <property type="protein sequence ID" value="OXC22931.1"/>
    <property type="molecule type" value="Genomic_DNA"/>
</dbReference>
<evidence type="ECO:0000313" key="1">
    <source>
        <dbReference type="EMBL" id="MDT9610131.1"/>
    </source>
</evidence>
<dbReference type="Proteomes" id="UP000289808">
    <property type="component" value="Unassembled WGS sequence"/>
</dbReference>
<evidence type="ECO:0000313" key="4">
    <source>
        <dbReference type="EMBL" id="RXF57986.1"/>
    </source>
</evidence>
<evidence type="ECO:0000313" key="5">
    <source>
        <dbReference type="EMBL" id="TDN30643.1"/>
    </source>
</evidence>
<dbReference type="EMBL" id="NKLP01000133">
    <property type="protein sequence ID" value="TDN30643.1"/>
    <property type="molecule type" value="Genomic_DNA"/>
</dbReference>
<dbReference type="Pfam" id="PF15738">
    <property type="entry name" value="YafQ_toxin"/>
    <property type="match status" value="1"/>
</dbReference>
<dbReference type="Proteomes" id="UP000295195">
    <property type="component" value="Unassembled WGS sequence"/>
</dbReference>
<reference evidence="2" key="5">
    <citation type="submission" date="2024-06" db="EMBL/GenBank/DDBJ databases">
        <title>Vaginal Lactobacillus fatty acid response mechanisms reveal a metabolite-targeted strategy for bacterial vaginosis treatment.</title>
        <authorList>
            <person name="Zhu M."/>
            <person name="Blainey P.C."/>
            <person name="Bloom S.M."/>
            <person name="Kwon D.S."/>
        </authorList>
    </citation>
    <scope>NUCLEOTIDE SEQUENCE</scope>
    <source>
        <strain evidence="2">194_F1_1</strain>
    </source>
</reference>
<proteinExistence type="predicted"/>
<dbReference type="SUPFAM" id="SSF143011">
    <property type="entry name" value="RelE-like"/>
    <property type="match status" value="1"/>
</dbReference>
<comment type="caution">
    <text evidence="1">The sequence shown here is derived from an EMBL/GenBank/DDBJ whole genome shotgun (WGS) entry which is preliminary data.</text>
</comment>
<evidence type="ECO:0000313" key="3">
    <source>
        <dbReference type="EMBL" id="OXC22931.1"/>
    </source>
</evidence>
<gene>
    <name evidence="2" type="ORF">ABVC42_01755</name>
    <name evidence="3" type="ORF">AYP82_08380</name>
    <name evidence="5" type="ORF">CEE75_07850</name>
    <name evidence="4" type="ORF">ERD32_04540</name>
    <name evidence="1" type="ORF">RON39_08395</name>
</gene>
<protein>
    <submittedName>
        <fullName evidence="1">Type II toxin-antitoxin system YafQ family toxin</fullName>
    </submittedName>
</protein>
<dbReference type="EMBL" id="JAVTXN010000047">
    <property type="protein sequence ID" value="MDT9610131.1"/>
    <property type="molecule type" value="Genomic_DNA"/>
</dbReference>
<reference evidence="1" key="4">
    <citation type="submission" date="2023-08" db="EMBL/GenBank/DDBJ databases">
        <title>Lactobacillus from the Female Urinary Tract.</title>
        <authorList>
            <person name="Stegman N."/>
            <person name="Jackson B."/>
            <person name="Steiling M."/>
            <person name="Sedano C."/>
            <person name="Wolfe A."/>
            <person name="Putonti C."/>
        </authorList>
    </citation>
    <scope>NUCLEOTIDE SEQUENCE</scope>
    <source>
        <strain evidence="1">UMB5661</strain>
    </source>
</reference>
<name>A0A135ZGN4_9LACO</name>
<dbReference type="InterPro" id="IPR035093">
    <property type="entry name" value="RelE/ParE_toxin_dom_sf"/>
</dbReference>
<evidence type="ECO:0000313" key="8">
    <source>
        <dbReference type="Proteomes" id="UP000295195"/>
    </source>
</evidence>
<evidence type="ECO:0000313" key="9">
    <source>
        <dbReference type="Proteomes" id="UP001253287"/>
    </source>
</evidence>
<dbReference type="Gene3D" id="3.30.2310.20">
    <property type="entry name" value="RelE-like"/>
    <property type="match status" value="1"/>
</dbReference>
<keyword evidence="10" id="KW-1185">Reference proteome</keyword>
<sequence length="97" mass="11905">MQVNPTKRYYRAYKRYERKHYPMDYVDDCVEAILTNDKEFLAKHKDHPVGKNRKMHVNRQYNDDWLLYYRIDKETHELILVLVALGTHDELDRFANM</sequence>